<dbReference type="SUPFAM" id="SSF51261">
    <property type="entry name" value="Duplicated hybrid motif"/>
    <property type="match status" value="1"/>
</dbReference>
<dbReference type="InterPro" id="IPR011055">
    <property type="entry name" value="Dup_hybrid_motif"/>
</dbReference>
<feature type="domain" description="M23ase beta-sheet core" evidence="3">
    <location>
        <begin position="52"/>
        <end position="116"/>
    </location>
</feature>
<evidence type="ECO:0000259" key="3">
    <source>
        <dbReference type="Pfam" id="PF01551"/>
    </source>
</evidence>
<dbReference type="PANTHER" id="PTHR21666:SF289">
    <property type="entry name" value="L-ALA--D-GLU ENDOPEPTIDASE"/>
    <property type="match status" value="1"/>
</dbReference>
<dbReference type="Gene3D" id="2.70.70.10">
    <property type="entry name" value="Glucose Permease (Domain IIA)"/>
    <property type="match status" value="1"/>
</dbReference>
<gene>
    <name evidence="4" type="ORF">HHU12_02975</name>
</gene>
<keyword evidence="5" id="KW-1185">Reference proteome</keyword>
<dbReference type="GO" id="GO:0004222">
    <property type="term" value="F:metalloendopeptidase activity"/>
    <property type="evidence" value="ECO:0007669"/>
    <property type="project" value="TreeGrafter"/>
</dbReference>
<feature type="signal peptide" evidence="2">
    <location>
        <begin position="1"/>
        <end position="19"/>
    </location>
</feature>
<dbReference type="EMBL" id="JABANE010000005">
    <property type="protein sequence ID" value="NME66919.1"/>
    <property type="molecule type" value="Genomic_DNA"/>
</dbReference>
<dbReference type="InterPro" id="IPR050570">
    <property type="entry name" value="Cell_wall_metabolism_enzyme"/>
</dbReference>
<name>A0A7X9RT70_9BACT</name>
<dbReference type="RefSeq" id="WP_169654859.1">
    <property type="nucleotide sequence ID" value="NZ_JABANE010000005.1"/>
</dbReference>
<evidence type="ECO:0000313" key="4">
    <source>
        <dbReference type="EMBL" id="NME66919.1"/>
    </source>
</evidence>
<feature type="domain" description="M23ase beta-sheet core" evidence="3">
    <location>
        <begin position="140"/>
        <end position="174"/>
    </location>
</feature>
<dbReference type="AlphaFoldDB" id="A0A7X9RT70"/>
<dbReference type="PANTHER" id="PTHR21666">
    <property type="entry name" value="PEPTIDASE-RELATED"/>
    <property type="match status" value="1"/>
</dbReference>
<feature type="chain" id="PRO_5031223698" evidence="2">
    <location>
        <begin position="20"/>
        <end position="620"/>
    </location>
</feature>
<protein>
    <submittedName>
        <fullName evidence="4">M23 family metallopeptidase</fullName>
    </submittedName>
</protein>
<reference evidence="4 5" key="1">
    <citation type="submission" date="2020-04" db="EMBL/GenBank/DDBJ databases">
        <title>Flammeovirga sp. SR4, a novel species isolated from seawater.</title>
        <authorList>
            <person name="Wang X."/>
        </authorList>
    </citation>
    <scope>NUCLEOTIDE SEQUENCE [LARGE SCALE GENOMIC DNA]</scope>
    <source>
        <strain evidence="4 5">ATCC 23126</strain>
    </source>
</reference>
<evidence type="ECO:0000256" key="2">
    <source>
        <dbReference type="SAM" id="SignalP"/>
    </source>
</evidence>
<accession>A0A7X9RT70</accession>
<keyword evidence="1 2" id="KW-0732">Signal</keyword>
<evidence type="ECO:0000313" key="5">
    <source>
        <dbReference type="Proteomes" id="UP000576082"/>
    </source>
</evidence>
<organism evidence="4 5">
    <name type="scientific">Flammeovirga aprica JL-4</name>
    <dbReference type="NCBI Taxonomy" id="694437"/>
    <lineage>
        <taxon>Bacteria</taxon>
        <taxon>Pseudomonadati</taxon>
        <taxon>Bacteroidota</taxon>
        <taxon>Cytophagia</taxon>
        <taxon>Cytophagales</taxon>
        <taxon>Flammeovirgaceae</taxon>
        <taxon>Flammeovirga</taxon>
    </lineage>
</organism>
<dbReference type="Pfam" id="PF01551">
    <property type="entry name" value="Peptidase_M23"/>
    <property type="match status" value="2"/>
</dbReference>
<comment type="caution">
    <text evidence="4">The sequence shown here is derived from an EMBL/GenBank/DDBJ whole genome shotgun (WGS) entry which is preliminary data.</text>
</comment>
<proteinExistence type="predicted"/>
<dbReference type="CDD" id="cd12797">
    <property type="entry name" value="M23_peptidase"/>
    <property type="match status" value="1"/>
</dbReference>
<dbReference type="InterPro" id="IPR016047">
    <property type="entry name" value="M23ase_b-sheet_dom"/>
</dbReference>
<sequence length="620" mass="71548">MRQLQLFFFFMSISLLTSAQDSSITPDYLFPIEPGKQNYFAGSMGELRTTHFHGGLDIKTRGVEGLPVYAAEDGYIIRMRVSPFGYGRGLYMMHPNGHWTVYGHLQRFAPELEEYIVKKQYEKESFEINLENLPSNLFVIKKGDIIGYSGNTGSSAGPHLHFEIRDQEERPLNPVDFGFSEVMDNIPPTVRSVRLRPLEIYSRVEGEFSTALKTVTGKPGYYQASSFNALGKVGIEIDTYDRADGTYNKYGINKIQVYENDKMIYEHIINRIPFDESANINTFTDYKAFLDTKRRYQRLYKFDSNHLPIYPDSSLTGFIEIDPNERKNIRIELWDSFDNHTVTKFSIRGNNPAPRASKKFDSISIEENIMKVALPAEKGKPLQLHFPLWNQSVQPAYHKGNINYYLWDLRDGLPFMCSVDSTKLDTHLKYQVPHNTSLKYFGKNLNIEFRERSLFDTLYLTVQEQQNLLKINDYYTPLHASASIEYEVNDSSLVSKKNFVFRIDQKGKTHFVGGKWKGNTISFRTSKLGKFTLMPETIPPKIIPLKKWKSNQLRFKIEDEDSGVATYKATLNGEFILLEYDAKKDYIQTRLLDDKKALKGKFHMVITDHAGNSSVYSKTY</sequence>
<evidence type="ECO:0000256" key="1">
    <source>
        <dbReference type="ARBA" id="ARBA00022729"/>
    </source>
</evidence>
<dbReference type="Proteomes" id="UP000576082">
    <property type="component" value="Unassembled WGS sequence"/>
</dbReference>